<dbReference type="SUPFAM" id="SSF81383">
    <property type="entry name" value="F-box domain"/>
    <property type="match status" value="1"/>
</dbReference>
<dbReference type="Proteomes" id="UP000075243">
    <property type="component" value="Unassembled WGS sequence"/>
</dbReference>
<gene>
    <name evidence="2" type="ORF">KK1_049789</name>
</gene>
<accession>A0A151UIE9</accession>
<organism evidence="2 3">
    <name type="scientific">Cajanus cajan</name>
    <name type="common">Pigeon pea</name>
    <name type="synonym">Cajanus indicus</name>
    <dbReference type="NCBI Taxonomy" id="3821"/>
    <lineage>
        <taxon>Eukaryota</taxon>
        <taxon>Viridiplantae</taxon>
        <taxon>Streptophyta</taxon>
        <taxon>Embryophyta</taxon>
        <taxon>Tracheophyta</taxon>
        <taxon>Spermatophyta</taxon>
        <taxon>Magnoliopsida</taxon>
        <taxon>eudicotyledons</taxon>
        <taxon>Gunneridae</taxon>
        <taxon>Pentapetalae</taxon>
        <taxon>rosids</taxon>
        <taxon>fabids</taxon>
        <taxon>Fabales</taxon>
        <taxon>Fabaceae</taxon>
        <taxon>Papilionoideae</taxon>
        <taxon>50 kb inversion clade</taxon>
        <taxon>NPAAA clade</taxon>
        <taxon>indigoferoid/millettioid clade</taxon>
        <taxon>Phaseoleae</taxon>
        <taxon>Cajanus</taxon>
    </lineage>
</organism>
<dbReference type="InterPro" id="IPR036047">
    <property type="entry name" value="F-box-like_dom_sf"/>
</dbReference>
<sequence>MNVGVENDELRQSTRNTKIDRFSNLPDNVLLHIMNFMDTKDAVRTCGCTIANISLISHFIMITDELSNMYSRTPQPPCFVRLELLKVDKQVPIKISDKEVTRVVDFLLQNSPSAKVDIS</sequence>
<comment type="caution">
    <text evidence="2">The sequence shown here is derived from an EMBL/GenBank/DDBJ whole genome shotgun (WGS) entry which is preliminary data.</text>
</comment>
<name>A0A151UIE9_CAJCA</name>
<feature type="domain" description="F-box" evidence="1">
    <location>
        <begin position="22"/>
        <end position="46"/>
    </location>
</feature>
<dbReference type="Gramene" id="C.cajan_48085.t">
    <property type="protein sequence ID" value="C.cajan_48085.t"/>
    <property type="gene ID" value="C.cajan_48085"/>
</dbReference>
<reference evidence="2" key="1">
    <citation type="journal article" date="2012" name="Nat. Biotechnol.">
        <title>Draft genome sequence of pigeonpea (Cajanus cajan), an orphan legume crop of resource-poor farmers.</title>
        <authorList>
            <person name="Varshney R.K."/>
            <person name="Chen W."/>
            <person name="Li Y."/>
            <person name="Bharti A.K."/>
            <person name="Saxena R.K."/>
            <person name="Schlueter J.A."/>
            <person name="Donoghue M.T."/>
            <person name="Azam S."/>
            <person name="Fan G."/>
            <person name="Whaley A.M."/>
            <person name="Farmer A.D."/>
            <person name="Sheridan J."/>
            <person name="Iwata A."/>
            <person name="Tuteja R."/>
            <person name="Penmetsa R.V."/>
            <person name="Wu W."/>
            <person name="Upadhyaya H.D."/>
            <person name="Yang S.P."/>
            <person name="Shah T."/>
            <person name="Saxena K.B."/>
            <person name="Michael T."/>
            <person name="McCombie W.R."/>
            <person name="Yang B."/>
            <person name="Zhang G."/>
            <person name="Yang H."/>
            <person name="Wang J."/>
            <person name="Spillane C."/>
            <person name="Cook D.R."/>
            <person name="May G.D."/>
            <person name="Xu X."/>
            <person name="Jackson S.A."/>
        </authorList>
    </citation>
    <scope>NUCLEOTIDE SEQUENCE [LARGE SCALE GENOMIC DNA]</scope>
</reference>
<evidence type="ECO:0000259" key="1">
    <source>
        <dbReference type="Pfam" id="PF00646"/>
    </source>
</evidence>
<protein>
    <recommendedName>
        <fullName evidence="1">F-box domain-containing protein</fullName>
    </recommendedName>
</protein>
<evidence type="ECO:0000313" key="2">
    <source>
        <dbReference type="EMBL" id="KYP79065.1"/>
    </source>
</evidence>
<keyword evidence="3" id="KW-1185">Reference proteome</keyword>
<dbReference type="EMBL" id="AGCT01068951">
    <property type="protein sequence ID" value="KYP79065.1"/>
    <property type="molecule type" value="Genomic_DNA"/>
</dbReference>
<proteinExistence type="predicted"/>
<dbReference type="Pfam" id="PF00646">
    <property type="entry name" value="F-box"/>
    <property type="match status" value="1"/>
</dbReference>
<evidence type="ECO:0000313" key="3">
    <source>
        <dbReference type="Proteomes" id="UP000075243"/>
    </source>
</evidence>
<dbReference type="InterPro" id="IPR001810">
    <property type="entry name" value="F-box_dom"/>
</dbReference>
<dbReference type="AlphaFoldDB" id="A0A151UIE9"/>